<dbReference type="InterPro" id="IPR017871">
    <property type="entry name" value="ABC_transporter-like_CS"/>
</dbReference>
<organism evidence="9 10">
    <name type="scientific">Paenalkalicoccus suaedae</name>
    <dbReference type="NCBI Taxonomy" id="2592382"/>
    <lineage>
        <taxon>Bacteria</taxon>
        <taxon>Bacillati</taxon>
        <taxon>Bacillota</taxon>
        <taxon>Bacilli</taxon>
        <taxon>Bacillales</taxon>
        <taxon>Bacillaceae</taxon>
        <taxon>Paenalkalicoccus</taxon>
    </lineage>
</organism>
<evidence type="ECO:0000313" key="9">
    <source>
        <dbReference type="EMBL" id="QKS70074.1"/>
    </source>
</evidence>
<comment type="subcellular location">
    <subcellularLocation>
        <location evidence="1">Cell membrane</location>
    </subcellularLocation>
</comment>
<dbReference type="Pfam" id="PF00005">
    <property type="entry name" value="ABC_tran"/>
    <property type="match status" value="1"/>
</dbReference>
<evidence type="ECO:0000259" key="8">
    <source>
        <dbReference type="PROSITE" id="PS50893"/>
    </source>
</evidence>
<name>A0A859FBZ7_9BACI</name>
<dbReference type="PANTHER" id="PTHR42711:SF13">
    <property type="entry name" value="ABC TRANSPORTER, ATP-BINDING PROTEIN"/>
    <property type="match status" value="1"/>
</dbReference>
<dbReference type="Proteomes" id="UP000318138">
    <property type="component" value="Chromosome"/>
</dbReference>
<dbReference type="InterPro" id="IPR003439">
    <property type="entry name" value="ABC_transporter-like_ATP-bd"/>
</dbReference>
<proteinExistence type="predicted"/>
<keyword evidence="7" id="KW-0472">Membrane</keyword>
<dbReference type="GO" id="GO:0016887">
    <property type="term" value="F:ATP hydrolysis activity"/>
    <property type="evidence" value="ECO:0007669"/>
    <property type="project" value="InterPro"/>
</dbReference>
<dbReference type="GO" id="GO:0005524">
    <property type="term" value="F:ATP binding"/>
    <property type="evidence" value="ECO:0007669"/>
    <property type="project" value="UniProtKB-KW"/>
</dbReference>
<accession>A0A859FBZ7</accession>
<dbReference type="GO" id="GO:0005886">
    <property type="term" value="C:plasma membrane"/>
    <property type="evidence" value="ECO:0007669"/>
    <property type="project" value="UniProtKB-SubCell"/>
</dbReference>
<dbReference type="RefSeq" id="WP_176008118.1">
    <property type="nucleotide sequence ID" value="NZ_CP041372.2"/>
</dbReference>
<dbReference type="InterPro" id="IPR027417">
    <property type="entry name" value="P-loop_NTPase"/>
</dbReference>
<dbReference type="PROSITE" id="PS50893">
    <property type="entry name" value="ABC_TRANSPORTER_2"/>
    <property type="match status" value="1"/>
</dbReference>
<keyword evidence="4" id="KW-0547">Nucleotide-binding</keyword>
<evidence type="ECO:0000256" key="6">
    <source>
        <dbReference type="ARBA" id="ARBA00022967"/>
    </source>
</evidence>
<dbReference type="PANTHER" id="PTHR42711">
    <property type="entry name" value="ABC TRANSPORTER ATP-BINDING PROTEIN"/>
    <property type="match status" value="1"/>
</dbReference>
<dbReference type="CDD" id="cd03230">
    <property type="entry name" value="ABC_DR_subfamily_A"/>
    <property type="match status" value="1"/>
</dbReference>
<evidence type="ECO:0000256" key="1">
    <source>
        <dbReference type="ARBA" id="ARBA00004236"/>
    </source>
</evidence>
<dbReference type="InterPro" id="IPR050763">
    <property type="entry name" value="ABC_transporter_ATP-binding"/>
</dbReference>
<dbReference type="InterPro" id="IPR003593">
    <property type="entry name" value="AAA+_ATPase"/>
</dbReference>
<feature type="domain" description="ABC transporter" evidence="8">
    <location>
        <begin position="5"/>
        <end position="234"/>
    </location>
</feature>
<dbReference type="PROSITE" id="PS00211">
    <property type="entry name" value="ABC_TRANSPORTER_1"/>
    <property type="match status" value="1"/>
</dbReference>
<keyword evidence="3" id="KW-1003">Cell membrane</keyword>
<dbReference type="FunFam" id="3.40.50.300:FF:000589">
    <property type="entry name" value="ABC transporter, ATP-binding subunit"/>
    <property type="match status" value="1"/>
</dbReference>
<dbReference type="AlphaFoldDB" id="A0A859FBZ7"/>
<sequence>MQNAIEVNNLAKMYGETQSLKHVSFEVKQGEIFGYLGPSGSGKTTTLKILTGQLIQTKGDVTVLGATDQKLRSASFLKEIGVMTDNSGLYERLTIQENLQLFATLYEVKQAKARISEVLTIVGLEQEHKKAIKSLSKGMRQRVILARTLLHKPTLLFLDEPTAALDPASKQHIHDGLRELNKQGTTIFLTTHDMQEAQDLCDRTAILHEGAIVELGNPKDICRKYADNVIEIELKDGTIKQLPLSADSAQEVYQVLSEGKVEAISSIEPSLGEVFIKLTGRKLA</sequence>
<evidence type="ECO:0000313" key="10">
    <source>
        <dbReference type="Proteomes" id="UP000318138"/>
    </source>
</evidence>
<evidence type="ECO:0000256" key="2">
    <source>
        <dbReference type="ARBA" id="ARBA00022448"/>
    </source>
</evidence>
<evidence type="ECO:0000256" key="3">
    <source>
        <dbReference type="ARBA" id="ARBA00022475"/>
    </source>
</evidence>
<dbReference type="SMART" id="SM00382">
    <property type="entry name" value="AAA"/>
    <property type="match status" value="1"/>
</dbReference>
<gene>
    <name evidence="9" type="ORF">FLK61_25205</name>
</gene>
<keyword evidence="2" id="KW-0813">Transport</keyword>
<dbReference type="SUPFAM" id="SSF52540">
    <property type="entry name" value="P-loop containing nucleoside triphosphate hydrolases"/>
    <property type="match status" value="1"/>
</dbReference>
<protein>
    <submittedName>
        <fullName evidence="9">ABC transporter ATP-binding protein</fullName>
    </submittedName>
</protein>
<evidence type="ECO:0000256" key="5">
    <source>
        <dbReference type="ARBA" id="ARBA00022840"/>
    </source>
</evidence>
<dbReference type="EMBL" id="CP041372">
    <property type="protein sequence ID" value="QKS70074.1"/>
    <property type="molecule type" value="Genomic_DNA"/>
</dbReference>
<reference evidence="10" key="1">
    <citation type="submission" date="2019-07" db="EMBL/GenBank/DDBJ databases">
        <title>Bacillus alkalisoli sp. nov. isolated from saline soil.</title>
        <authorList>
            <person name="Sun J.-Q."/>
            <person name="Xu L."/>
        </authorList>
    </citation>
    <scope>NUCLEOTIDE SEQUENCE [LARGE SCALE GENOMIC DNA]</scope>
    <source>
        <strain evidence="10">M4U3P1</strain>
    </source>
</reference>
<evidence type="ECO:0000256" key="7">
    <source>
        <dbReference type="ARBA" id="ARBA00023136"/>
    </source>
</evidence>
<dbReference type="KEGG" id="psua:FLK61_25205"/>
<evidence type="ECO:0000256" key="4">
    <source>
        <dbReference type="ARBA" id="ARBA00022741"/>
    </source>
</evidence>
<keyword evidence="10" id="KW-1185">Reference proteome</keyword>
<dbReference type="Gene3D" id="3.40.50.300">
    <property type="entry name" value="P-loop containing nucleotide triphosphate hydrolases"/>
    <property type="match status" value="1"/>
</dbReference>
<keyword evidence="6" id="KW-1278">Translocase</keyword>
<keyword evidence="5 9" id="KW-0067">ATP-binding</keyword>